<dbReference type="EMBL" id="WNWQ01000168">
    <property type="protein sequence ID" value="KAE9975811.1"/>
    <property type="molecule type" value="Genomic_DNA"/>
</dbReference>
<reference evidence="2 4" key="1">
    <citation type="submission" date="2019-11" db="EMBL/GenBank/DDBJ databases">
        <title>Venturia inaequalis Genome Resource.</title>
        <authorList>
            <person name="Lichtner F.J."/>
        </authorList>
    </citation>
    <scope>NUCLEOTIDE SEQUENCE [LARGE SCALE GENOMIC DNA]</scope>
    <source>
        <strain evidence="2">Bline_iso_100314</strain>
        <strain evidence="3 5">DMI_063113</strain>
    </source>
</reference>
<evidence type="ECO:0000313" key="5">
    <source>
        <dbReference type="Proteomes" id="UP000490939"/>
    </source>
</evidence>
<feature type="transmembrane region" description="Helical" evidence="1">
    <location>
        <begin position="227"/>
        <end position="245"/>
    </location>
</feature>
<gene>
    <name evidence="2" type="ORF">BLS_002387</name>
    <name evidence="3" type="ORF">EG327_005527</name>
</gene>
<feature type="transmembrane region" description="Helical" evidence="1">
    <location>
        <begin position="116"/>
        <end position="139"/>
    </location>
</feature>
<accession>A0A8H3USC8</accession>
<evidence type="ECO:0000313" key="3">
    <source>
        <dbReference type="EMBL" id="KAE9993333.1"/>
    </source>
</evidence>
<feature type="transmembrane region" description="Helical" evidence="1">
    <location>
        <begin position="12"/>
        <end position="36"/>
    </location>
</feature>
<evidence type="ECO:0000313" key="4">
    <source>
        <dbReference type="Proteomes" id="UP000433883"/>
    </source>
</evidence>
<dbReference type="AlphaFoldDB" id="A0A8H3USC8"/>
<name>A0A8H3USC8_VENIN</name>
<evidence type="ECO:0000313" key="2">
    <source>
        <dbReference type="EMBL" id="KAE9975811.1"/>
    </source>
</evidence>
<dbReference type="EMBL" id="WNWR01000032">
    <property type="protein sequence ID" value="KAE9993333.1"/>
    <property type="molecule type" value="Genomic_DNA"/>
</dbReference>
<feature type="transmembrane region" description="Helical" evidence="1">
    <location>
        <begin position="76"/>
        <end position="96"/>
    </location>
</feature>
<keyword evidence="1" id="KW-0472">Membrane</keyword>
<keyword evidence="5" id="KW-1185">Reference proteome</keyword>
<feature type="transmembrane region" description="Helical" evidence="1">
    <location>
        <begin position="184"/>
        <end position="207"/>
    </location>
</feature>
<protein>
    <submittedName>
        <fullName evidence="2">Uncharacterized protein</fullName>
    </submittedName>
</protein>
<dbReference type="Proteomes" id="UP000490939">
    <property type="component" value="Unassembled WGS sequence"/>
</dbReference>
<proteinExistence type="predicted"/>
<keyword evidence="1" id="KW-0812">Transmembrane</keyword>
<feature type="transmembrane region" description="Helical" evidence="1">
    <location>
        <begin position="42"/>
        <end position="64"/>
    </location>
</feature>
<evidence type="ECO:0000256" key="1">
    <source>
        <dbReference type="SAM" id="Phobius"/>
    </source>
</evidence>
<dbReference type="Proteomes" id="UP000433883">
    <property type="component" value="Unassembled WGS sequence"/>
</dbReference>
<sequence>MSADSDTSYLTVGRYLVWFLTSLITTALALVNGYYFHTTSKTYWAVYIPLQVCVVIPAFFYVCCSTPRPKTFCKGLLKTLHFVAWPIFIQTLQHYLLPWLARHWTSEVPTWASLDVIFVFSLGLSIGILAEFSPSGLFIEPVRFHWERAEVCLRPKTLNGNRRQRSSVDRKEVSRWFFNRLLIYFNRILIILGLTMGWLPILLFARMNPKAWTAIANIPSWSEFGRGLLWFLGYPLAFAFPILIWKCQVGLDCRGQDEQEPVAEEA</sequence>
<comment type="caution">
    <text evidence="2">The sequence shown here is derived from an EMBL/GenBank/DDBJ whole genome shotgun (WGS) entry which is preliminary data.</text>
</comment>
<organism evidence="2 4">
    <name type="scientific">Venturia inaequalis</name>
    <name type="common">Apple scab fungus</name>
    <dbReference type="NCBI Taxonomy" id="5025"/>
    <lineage>
        <taxon>Eukaryota</taxon>
        <taxon>Fungi</taxon>
        <taxon>Dikarya</taxon>
        <taxon>Ascomycota</taxon>
        <taxon>Pezizomycotina</taxon>
        <taxon>Dothideomycetes</taxon>
        <taxon>Pleosporomycetidae</taxon>
        <taxon>Venturiales</taxon>
        <taxon>Venturiaceae</taxon>
        <taxon>Venturia</taxon>
    </lineage>
</organism>
<keyword evidence="1" id="KW-1133">Transmembrane helix</keyword>